<accession>A0A0K2TED0</accession>
<keyword evidence="1" id="KW-0472">Membrane</keyword>
<feature type="transmembrane region" description="Helical" evidence="1">
    <location>
        <begin position="21"/>
        <end position="42"/>
    </location>
</feature>
<sequence length="79" mass="9496">MRKRKPLLRRLIEGIPGEKIFGVWRFLPLFFIAGAGLEYTMIHWTFRTTNFYKTYKKRQVLNALEEEGLLEEYKKYGGH</sequence>
<dbReference type="PANTHER" id="PTHR35250:SF1">
    <property type="entry name" value="UBIQUINOL-CYTOCHROME-C REDUCTASE COMPLEX ASSEMBLY FACTOR 5"/>
    <property type="match status" value="1"/>
</dbReference>
<keyword evidence="1" id="KW-1133">Transmembrane helix</keyword>
<dbReference type="EMBL" id="HACA01007002">
    <property type="protein sequence ID" value="CDW24363.1"/>
    <property type="molecule type" value="Transcribed_RNA"/>
</dbReference>
<protein>
    <recommendedName>
        <fullName evidence="3">Small integral membrane protein 4</fullName>
    </recommendedName>
</protein>
<evidence type="ECO:0000313" key="2">
    <source>
        <dbReference type="EMBL" id="CDW24363.1"/>
    </source>
</evidence>
<dbReference type="Pfam" id="PF15114">
    <property type="entry name" value="UPF0640"/>
    <property type="match status" value="1"/>
</dbReference>
<organism evidence="2">
    <name type="scientific">Lepeophtheirus salmonis</name>
    <name type="common">Salmon louse</name>
    <name type="synonym">Caligus salmonis</name>
    <dbReference type="NCBI Taxonomy" id="72036"/>
    <lineage>
        <taxon>Eukaryota</taxon>
        <taxon>Metazoa</taxon>
        <taxon>Ecdysozoa</taxon>
        <taxon>Arthropoda</taxon>
        <taxon>Crustacea</taxon>
        <taxon>Multicrustacea</taxon>
        <taxon>Hexanauplia</taxon>
        <taxon>Copepoda</taxon>
        <taxon>Siphonostomatoida</taxon>
        <taxon>Caligidae</taxon>
        <taxon>Lepeophtheirus</taxon>
    </lineage>
</organism>
<evidence type="ECO:0000256" key="1">
    <source>
        <dbReference type="SAM" id="Phobius"/>
    </source>
</evidence>
<name>A0A0K2TED0_LEPSM</name>
<dbReference type="InterPro" id="IPR028183">
    <property type="entry name" value="UQCC5"/>
</dbReference>
<reference evidence="2" key="1">
    <citation type="submission" date="2014-05" db="EMBL/GenBank/DDBJ databases">
        <authorList>
            <person name="Chronopoulou M."/>
        </authorList>
    </citation>
    <scope>NUCLEOTIDE SEQUENCE</scope>
    <source>
        <tissue evidence="2">Whole organism</tissue>
    </source>
</reference>
<evidence type="ECO:0008006" key="3">
    <source>
        <dbReference type="Google" id="ProtNLM"/>
    </source>
</evidence>
<keyword evidence="1" id="KW-0812">Transmembrane</keyword>
<dbReference type="PANTHER" id="PTHR35250">
    <property type="entry name" value="SMALL INTEGRAL MEMBRANE PROTEIN 4"/>
    <property type="match status" value="1"/>
</dbReference>
<proteinExistence type="predicted"/>
<dbReference type="AlphaFoldDB" id="A0A0K2TED0"/>